<dbReference type="Pfam" id="PF12631">
    <property type="entry name" value="MnmE_helical"/>
    <property type="match status" value="1"/>
</dbReference>
<evidence type="ECO:0000256" key="2">
    <source>
        <dbReference type="ARBA" id="ARBA00011043"/>
    </source>
</evidence>
<evidence type="ECO:0000313" key="8">
    <source>
        <dbReference type="Proteomes" id="UP000494206"/>
    </source>
</evidence>
<dbReference type="GO" id="GO:0002098">
    <property type="term" value="P:tRNA wobble uridine modification"/>
    <property type="evidence" value="ECO:0007669"/>
    <property type="project" value="TreeGrafter"/>
</dbReference>
<dbReference type="OrthoDB" id="188276at2759"/>
<dbReference type="InterPro" id="IPR006073">
    <property type="entry name" value="GTP-bd"/>
</dbReference>
<keyword evidence="3" id="KW-0819">tRNA processing</keyword>
<dbReference type="InterPro" id="IPR027266">
    <property type="entry name" value="TrmE/GcvT-like"/>
</dbReference>
<evidence type="ECO:0000256" key="4">
    <source>
        <dbReference type="ARBA" id="ARBA00022741"/>
    </source>
</evidence>
<dbReference type="PANTHER" id="PTHR42714">
    <property type="entry name" value="TRNA MODIFICATION GTPASE GTPBP3"/>
    <property type="match status" value="1"/>
</dbReference>
<dbReference type="InterPro" id="IPR027368">
    <property type="entry name" value="MnmE_dom2"/>
</dbReference>
<dbReference type="NCBIfam" id="NF003661">
    <property type="entry name" value="PRK05291.1-3"/>
    <property type="match status" value="1"/>
</dbReference>
<dbReference type="NCBIfam" id="TIGR00231">
    <property type="entry name" value="small_GTP"/>
    <property type="match status" value="1"/>
</dbReference>
<dbReference type="InterPro" id="IPR004520">
    <property type="entry name" value="GTPase_MnmE"/>
</dbReference>
<comment type="similarity">
    <text evidence="2">Belongs to the TRAFAC class TrmE-Era-EngA-EngB-Septin-like GTPase superfamily. TrmE GTPase family.</text>
</comment>
<dbReference type="InterPro" id="IPR027417">
    <property type="entry name" value="P-loop_NTPase"/>
</dbReference>
<comment type="caution">
    <text evidence="7">The sequence shown here is derived from an EMBL/GenBank/DDBJ whole genome shotgun (WGS) entry which is preliminary data.</text>
</comment>
<evidence type="ECO:0000256" key="3">
    <source>
        <dbReference type="ARBA" id="ARBA00022694"/>
    </source>
</evidence>
<dbReference type="InterPro" id="IPR031168">
    <property type="entry name" value="G_TrmE"/>
</dbReference>
<dbReference type="SUPFAM" id="SSF52540">
    <property type="entry name" value="P-loop containing nucleoside triphosphate hydrolases"/>
    <property type="match status" value="1"/>
</dbReference>
<dbReference type="Gene3D" id="3.30.1360.120">
    <property type="entry name" value="Probable tRNA modification gtpase trme, domain 1"/>
    <property type="match status" value="1"/>
</dbReference>
<evidence type="ECO:0000259" key="6">
    <source>
        <dbReference type="PROSITE" id="PS51709"/>
    </source>
</evidence>
<dbReference type="InterPro" id="IPR018948">
    <property type="entry name" value="GTP-bd_TrmE_N"/>
</dbReference>
<dbReference type="Pfam" id="PF01926">
    <property type="entry name" value="MMR_HSR1"/>
    <property type="match status" value="1"/>
</dbReference>
<name>A0A8S1F9G8_9PELO</name>
<dbReference type="Pfam" id="PF10396">
    <property type="entry name" value="TrmE_N"/>
    <property type="match status" value="1"/>
</dbReference>
<keyword evidence="4" id="KW-0547">Nucleotide-binding</keyword>
<dbReference type="AlphaFoldDB" id="A0A8S1F9G8"/>
<proteinExistence type="inferred from homology"/>
<accession>A0A8S1F9G8</accession>
<dbReference type="CDD" id="cd14858">
    <property type="entry name" value="TrmE_N"/>
    <property type="match status" value="1"/>
</dbReference>
<dbReference type="GO" id="GO:0003924">
    <property type="term" value="F:GTPase activity"/>
    <property type="evidence" value="ECO:0007669"/>
    <property type="project" value="InterPro"/>
</dbReference>
<reference evidence="7 8" key="1">
    <citation type="submission" date="2020-04" db="EMBL/GenBank/DDBJ databases">
        <authorList>
            <person name="Laetsch R D."/>
            <person name="Stevens L."/>
            <person name="Kumar S."/>
            <person name="Blaxter L. M."/>
        </authorList>
    </citation>
    <scope>NUCLEOTIDE SEQUENCE [LARGE SCALE GENOMIC DNA]</scope>
</reference>
<sequence>MSSTIFALSSGSLPSAIAVFRISGPKSLPVLQQLSRKSKWPPRMMKFTPIYNQNGVIDEAMAVFLPGPKSFTGEDTAELFVHGSPAVARELAYTLARVEGVREARRGEFTRRAFFNGKMSLNEADGLRRLIESRTETERRYAFGQMRGGSKALEIREKFAQIISQLYVIMDFGEHVHLILDDAKQNISNVLAEIEAMIRNWRNVERIQRGLDIVLYGRPNSGKSSILNRLASDEVAIVSPIAGTTRDAIEISVEIGGVRCRLTDTAGIRSETSDGIEKEGIRRANLRLSTADIVLIVVDPETSQDELDGMLKTIRQIANSEARLIGIRSKSDLNSGYPKMGIEFVDTSTIDENGIHSLRRHLEGIVEAICPEVTYLLDVNILQECAETLNESLECDDAARICARIEQCGELIGELTSTLVSEDVLDNIFSKFCIGK</sequence>
<dbReference type="Gene3D" id="1.20.120.430">
    <property type="entry name" value="tRNA modification GTPase MnmE domain 2"/>
    <property type="match status" value="1"/>
</dbReference>
<organism evidence="7 8">
    <name type="scientific">Caenorhabditis bovis</name>
    <dbReference type="NCBI Taxonomy" id="2654633"/>
    <lineage>
        <taxon>Eukaryota</taxon>
        <taxon>Metazoa</taxon>
        <taxon>Ecdysozoa</taxon>
        <taxon>Nematoda</taxon>
        <taxon>Chromadorea</taxon>
        <taxon>Rhabditida</taxon>
        <taxon>Rhabditina</taxon>
        <taxon>Rhabditomorpha</taxon>
        <taxon>Rhabditoidea</taxon>
        <taxon>Rhabditidae</taxon>
        <taxon>Peloderinae</taxon>
        <taxon>Caenorhabditis</taxon>
    </lineage>
</organism>
<evidence type="ECO:0000256" key="5">
    <source>
        <dbReference type="ARBA" id="ARBA00023134"/>
    </source>
</evidence>
<dbReference type="CDD" id="cd04164">
    <property type="entry name" value="trmE"/>
    <property type="match status" value="1"/>
</dbReference>
<dbReference type="InterPro" id="IPR025867">
    <property type="entry name" value="MnmE_helical"/>
</dbReference>
<keyword evidence="5" id="KW-0342">GTP-binding</keyword>
<dbReference type="Gene3D" id="3.40.50.300">
    <property type="entry name" value="P-loop containing nucleotide triphosphate hydrolases"/>
    <property type="match status" value="1"/>
</dbReference>
<dbReference type="GO" id="GO:0030488">
    <property type="term" value="P:tRNA methylation"/>
    <property type="evidence" value="ECO:0007669"/>
    <property type="project" value="TreeGrafter"/>
</dbReference>
<gene>
    <name evidence="7" type="ORF">CBOVIS_LOCUS12043</name>
</gene>
<dbReference type="PANTHER" id="PTHR42714:SF2">
    <property type="entry name" value="TRNA MODIFICATION GTPASE GTPBP3, MITOCHONDRIAL"/>
    <property type="match status" value="1"/>
</dbReference>
<keyword evidence="8" id="KW-1185">Reference proteome</keyword>
<dbReference type="InterPro" id="IPR005225">
    <property type="entry name" value="Small_GTP-bd"/>
</dbReference>
<protein>
    <recommendedName>
        <fullName evidence="6">TrmE-type G domain-containing protein</fullName>
    </recommendedName>
</protein>
<feature type="domain" description="TrmE-type G" evidence="6">
    <location>
        <begin position="210"/>
        <end position="367"/>
    </location>
</feature>
<evidence type="ECO:0000256" key="1">
    <source>
        <dbReference type="ARBA" id="ARBA00004173"/>
    </source>
</evidence>
<dbReference type="EMBL" id="CADEPM010000011">
    <property type="protein sequence ID" value="CAB3410524.1"/>
    <property type="molecule type" value="Genomic_DNA"/>
</dbReference>
<dbReference type="FunFam" id="3.30.1360.120:FF:000007">
    <property type="entry name" value="tRNA modification GTPase GTPBP3, mitochondrial"/>
    <property type="match status" value="1"/>
</dbReference>
<evidence type="ECO:0000313" key="7">
    <source>
        <dbReference type="EMBL" id="CAB3410524.1"/>
    </source>
</evidence>
<dbReference type="PROSITE" id="PS51709">
    <property type="entry name" value="G_TRME"/>
    <property type="match status" value="1"/>
</dbReference>
<dbReference type="GO" id="GO:0005525">
    <property type="term" value="F:GTP binding"/>
    <property type="evidence" value="ECO:0007669"/>
    <property type="project" value="UniProtKB-KW"/>
</dbReference>
<dbReference type="GO" id="GO:0005739">
    <property type="term" value="C:mitochondrion"/>
    <property type="evidence" value="ECO:0007669"/>
    <property type="project" value="UniProtKB-SubCell"/>
</dbReference>
<comment type="subcellular location">
    <subcellularLocation>
        <location evidence="1">Mitochondrion</location>
    </subcellularLocation>
</comment>
<dbReference type="Proteomes" id="UP000494206">
    <property type="component" value="Unassembled WGS sequence"/>
</dbReference>
<dbReference type="HAMAP" id="MF_00379">
    <property type="entry name" value="GTPase_MnmE"/>
    <property type="match status" value="1"/>
</dbReference>